<evidence type="ECO:0000313" key="1">
    <source>
        <dbReference type="EMBL" id="PNR48316.1"/>
    </source>
</evidence>
<accession>A0A2K1K3G6</accession>
<gene>
    <name evidence="1" type="ORF">PHYPA_012792</name>
</gene>
<evidence type="ECO:0000313" key="2">
    <source>
        <dbReference type="EnsemblPlants" id="PAC:32911350.CDS.1"/>
    </source>
</evidence>
<reference evidence="1 3" key="2">
    <citation type="journal article" date="2018" name="Plant J.">
        <title>The Physcomitrella patens chromosome-scale assembly reveals moss genome structure and evolution.</title>
        <authorList>
            <person name="Lang D."/>
            <person name="Ullrich K.K."/>
            <person name="Murat F."/>
            <person name="Fuchs J."/>
            <person name="Jenkins J."/>
            <person name="Haas F.B."/>
            <person name="Piednoel M."/>
            <person name="Gundlach H."/>
            <person name="Van Bel M."/>
            <person name="Meyberg R."/>
            <person name="Vives C."/>
            <person name="Morata J."/>
            <person name="Symeonidi A."/>
            <person name="Hiss M."/>
            <person name="Muchero W."/>
            <person name="Kamisugi Y."/>
            <person name="Saleh O."/>
            <person name="Blanc G."/>
            <person name="Decker E.L."/>
            <person name="van Gessel N."/>
            <person name="Grimwood J."/>
            <person name="Hayes R.D."/>
            <person name="Graham S.W."/>
            <person name="Gunter L.E."/>
            <person name="McDaniel S.F."/>
            <person name="Hoernstein S.N.W."/>
            <person name="Larsson A."/>
            <person name="Li F.W."/>
            <person name="Perroud P.F."/>
            <person name="Phillips J."/>
            <person name="Ranjan P."/>
            <person name="Rokshar D.S."/>
            <person name="Rothfels C.J."/>
            <person name="Schneider L."/>
            <person name="Shu S."/>
            <person name="Stevenson D.W."/>
            <person name="Thummler F."/>
            <person name="Tillich M."/>
            <person name="Villarreal Aguilar J.C."/>
            <person name="Widiez T."/>
            <person name="Wong G.K."/>
            <person name="Wymore A."/>
            <person name="Zhang Y."/>
            <person name="Zimmer A.D."/>
            <person name="Quatrano R.S."/>
            <person name="Mayer K.F.X."/>
            <person name="Goodstein D."/>
            <person name="Casacuberta J.M."/>
            <person name="Vandepoele K."/>
            <person name="Reski R."/>
            <person name="Cuming A.C."/>
            <person name="Tuskan G.A."/>
            <person name="Maumus F."/>
            <person name="Salse J."/>
            <person name="Schmutz J."/>
            <person name="Rensing S.A."/>
        </authorList>
    </citation>
    <scope>NUCLEOTIDE SEQUENCE [LARGE SCALE GENOMIC DNA]</scope>
    <source>
        <strain evidence="2 3">cv. Gransden 2004</strain>
    </source>
</reference>
<organism evidence="1">
    <name type="scientific">Physcomitrium patens</name>
    <name type="common">Spreading-leaved earth moss</name>
    <name type="synonym">Physcomitrella patens</name>
    <dbReference type="NCBI Taxonomy" id="3218"/>
    <lineage>
        <taxon>Eukaryota</taxon>
        <taxon>Viridiplantae</taxon>
        <taxon>Streptophyta</taxon>
        <taxon>Embryophyta</taxon>
        <taxon>Bryophyta</taxon>
        <taxon>Bryophytina</taxon>
        <taxon>Bryopsida</taxon>
        <taxon>Funariidae</taxon>
        <taxon>Funariales</taxon>
        <taxon>Funariaceae</taxon>
        <taxon>Physcomitrium</taxon>
    </lineage>
</organism>
<dbReference type="Gramene" id="Pp3c9_16860V3.1">
    <property type="protein sequence ID" value="PAC:32911350.CDS.1"/>
    <property type="gene ID" value="Pp3c9_16860"/>
</dbReference>
<dbReference type="EMBL" id="ABEU02000009">
    <property type="protein sequence ID" value="PNR48316.1"/>
    <property type="molecule type" value="Genomic_DNA"/>
</dbReference>
<dbReference type="Proteomes" id="UP000006727">
    <property type="component" value="Chromosome 9"/>
</dbReference>
<dbReference type="EnsemblPlants" id="Pp3c9_16860V3.2">
    <property type="protein sequence ID" value="PAC:32911351.CDS.1"/>
    <property type="gene ID" value="Pp3c9_16860"/>
</dbReference>
<protein>
    <submittedName>
        <fullName evidence="1 2">Uncharacterized protein</fullName>
    </submittedName>
</protein>
<name>A0A2K1K3G6_PHYPA</name>
<dbReference type="AlphaFoldDB" id="A0A2K1K3G6"/>
<sequence>MENVGNLLQASSLPAILDTEGVGDHASEGESLDQVHARIDRFLALPRCKFVCFPMPGFRLGGFAVEMMRRSPPS</sequence>
<dbReference type="InParanoid" id="A0A2K1K3G6"/>
<reference evidence="2" key="3">
    <citation type="submission" date="2020-12" db="UniProtKB">
        <authorList>
            <consortium name="EnsemblPlants"/>
        </authorList>
    </citation>
    <scope>IDENTIFICATION</scope>
</reference>
<keyword evidence="3" id="KW-1185">Reference proteome</keyword>
<reference evidence="1 3" key="1">
    <citation type="journal article" date="2008" name="Science">
        <title>The Physcomitrella genome reveals evolutionary insights into the conquest of land by plants.</title>
        <authorList>
            <person name="Rensing S."/>
            <person name="Lang D."/>
            <person name="Zimmer A."/>
            <person name="Terry A."/>
            <person name="Salamov A."/>
            <person name="Shapiro H."/>
            <person name="Nishiyama T."/>
            <person name="Perroud P.-F."/>
            <person name="Lindquist E."/>
            <person name="Kamisugi Y."/>
            <person name="Tanahashi T."/>
            <person name="Sakakibara K."/>
            <person name="Fujita T."/>
            <person name="Oishi K."/>
            <person name="Shin-I T."/>
            <person name="Kuroki Y."/>
            <person name="Toyoda A."/>
            <person name="Suzuki Y."/>
            <person name="Hashimoto A."/>
            <person name="Yamaguchi K."/>
            <person name="Sugano A."/>
            <person name="Kohara Y."/>
            <person name="Fujiyama A."/>
            <person name="Anterola A."/>
            <person name="Aoki S."/>
            <person name="Ashton N."/>
            <person name="Barbazuk W.B."/>
            <person name="Barker E."/>
            <person name="Bennetzen J."/>
            <person name="Bezanilla M."/>
            <person name="Blankenship R."/>
            <person name="Cho S.H."/>
            <person name="Dutcher S."/>
            <person name="Estelle M."/>
            <person name="Fawcett J.A."/>
            <person name="Gundlach H."/>
            <person name="Hanada K."/>
            <person name="Heyl A."/>
            <person name="Hicks K.A."/>
            <person name="Hugh J."/>
            <person name="Lohr M."/>
            <person name="Mayer K."/>
            <person name="Melkozernov A."/>
            <person name="Murata T."/>
            <person name="Nelson D."/>
            <person name="Pils B."/>
            <person name="Prigge M."/>
            <person name="Reiss B."/>
            <person name="Renner T."/>
            <person name="Rombauts S."/>
            <person name="Rushton P."/>
            <person name="Sanderfoot A."/>
            <person name="Schween G."/>
            <person name="Shiu S.-H."/>
            <person name="Stueber K."/>
            <person name="Theodoulou F.L."/>
            <person name="Tu H."/>
            <person name="Van de Peer Y."/>
            <person name="Verrier P.J."/>
            <person name="Waters E."/>
            <person name="Wood A."/>
            <person name="Yang L."/>
            <person name="Cove D."/>
            <person name="Cuming A."/>
            <person name="Hasebe M."/>
            <person name="Lucas S."/>
            <person name="Mishler D.B."/>
            <person name="Reski R."/>
            <person name="Grigoriev I."/>
            <person name="Quatrano R.S."/>
            <person name="Boore J.L."/>
        </authorList>
    </citation>
    <scope>NUCLEOTIDE SEQUENCE [LARGE SCALE GENOMIC DNA]</scope>
    <source>
        <strain evidence="2 3">cv. Gransden 2004</strain>
    </source>
</reference>
<evidence type="ECO:0000313" key="3">
    <source>
        <dbReference type="Proteomes" id="UP000006727"/>
    </source>
</evidence>
<dbReference type="PaxDb" id="3218-PP1S78_78V6.1"/>
<dbReference type="EnsemblPlants" id="Pp3c9_16860V3.1">
    <property type="protein sequence ID" value="PAC:32911350.CDS.1"/>
    <property type="gene ID" value="Pp3c9_16860"/>
</dbReference>
<dbReference type="Gramene" id="Pp3c9_16860V3.2">
    <property type="protein sequence ID" value="PAC:32911351.CDS.1"/>
    <property type="gene ID" value="Pp3c9_16860"/>
</dbReference>
<proteinExistence type="predicted"/>